<evidence type="ECO:0000313" key="3">
    <source>
        <dbReference type="Proteomes" id="UP000018817"/>
    </source>
</evidence>
<dbReference type="Proteomes" id="UP000018817">
    <property type="component" value="Unassembled WGS sequence"/>
</dbReference>
<dbReference type="VEuPathDB" id="FungiDB:PPTG_13737"/>
<reference evidence="3" key="1">
    <citation type="submission" date="2011-12" db="EMBL/GenBank/DDBJ databases">
        <authorList>
            <consortium name="The Broad Institute Genome Sequencing Platform"/>
            <person name="Russ C."/>
            <person name="Tyler B."/>
            <person name="Panabieres F."/>
            <person name="Shan W."/>
            <person name="Tripathy S."/>
            <person name="Grunwald N."/>
            <person name="Machado M."/>
            <person name="Young S.K."/>
            <person name="Zeng Q."/>
            <person name="Gargeya S."/>
            <person name="Fitzgerald M."/>
            <person name="Haas B."/>
            <person name="Abouelleil A."/>
            <person name="Alvarado L."/>
            <person name="Arachchi H.M."/>
            <person name="Berlin A."/>
            <person name="Chapman S.B."/>
            <person name="Gearin G."/>
            <person name="Goldberg J."/>
            <person name="Griggs A."/>
            <person name="Gujja S."/>
            <person name="Hansen M."/>
            <person name="Heiman D."/>
            <person name="Howarth C."/>
            <person name="Larimer J."/>
            <person name="Lui A."/>
            <person name="MacDonald P.J.P."/>
            <person name="McCowen C."/>
            <person name="Montmayeur A."/>
            <person name="Murphy C."/>
            <person name="Neiman D."/>
            <person name="Pearson M."/>
            <person name="Priest M."/>
            <person name="Roberts A."/>
            <person name="Saif S."/>
            <person name="Shea T."/>
            <person name="Sisk P."/>
            <person name="Stolte C."/>
            <person name="Sykes S."/>
            <person name="Wortman J."/>
            <person name="Nusbaum C."/>
            <person name="Birren B."/>
        </authorList>
    </citation>
    <scope>NUCLEOTIDE SEQUENCE [LARGE SCALE GENOMIC DNA]</scope>
    <source>
        <strain evidence="3">INRA-310</strain>
    </source>
</reference>
<accession>W2PZV9</accession>
<protein>
    <submittedName>
        <fullName evidence="2">Uncharacterized protein</fullName>
    </submittedName>
</protein>
<organism evidence="2 3">
    <name type="scientific">Phytophthora nicotianae (strain INRA-310)</name>
    <name type="common">Phytophthora parasitica</name>
    <dbReference type="NCBI Taxonomy" id="761204"/>
    <lineage>
        <taxon>Eukaryota</taxon>
        <taxon>Sar</taxon>
        <taxon>Stramenopiles</taxon>
        <taxon>Oomycota</taxon>
        <taxon>Peronosporomycetes</taxon>
        <taxon>Peronosporales</taxon>
        <taxon>Peronosporaceae</taxon>
        <taxon>Phytophthora</taxon>
    </lineage>
</organism>
<gene>
    <name evidence="2" type="ORF">PPTG_13737</name>
</gene>
<dbReference type="RefSeq" id="XP_008908366.1">
    <property type="nucleotide sequence ID" value="XM_008910118.1"/>
</dbReference>
<sequence length="168" mass="19016">MATEDGHVASSDSEPEGEEFRDRTQSQPDDALVIGEFSSFKQAGDFVDCHSSYRFKVYHKSARVGAMITTYRCASHLSCTYFLRLHLQDSKHTLQATGAHAEEMSNVAKIDKVCANNPEKLRFLPTEKQLKNRKQYLSKLAAGKSVRTYADLLKWAGGRLCETQVFFW</sequence>
<name>W2PZV9_PHYN3</name>
<dbReference type="EMBL" id="KI669596">
    <property type="protein sequence ID" value="ETN06397.1"/>
    <property type="molecule type" value="Genomic_DNA"/>
</dbReference>
<feature type="region of interest" description="Disordered" evidence="1">
    <location>
        <begin position="1"/>
        <end position="27"/>
    </location>
</feature>
<evidence type="ECO:0000256" key="1">
    <source>
        <dbReference type="SAM" id="MobiDB-lite"/>
    </source>
</evidence>
<dbReference type="AlphaFoldDB" id="W2PZV9"/>
<proteinExistence type="predicted"/>
<dbReference type="GeneID" id="20183071"/>
<reference evidence="2 3" key="2">
    <citation type="submission" date="2013-11" db="EMBL/GenBank/DDBJ databases">
        <title>The Genome Sequence of Phytophthora parasitica INRA-310.</title>
        <authorList>
            <consortium name="The Broad Institute Genomics Platform"/>
            <person name="Russ C."/>
            <person name="Tyler B."/>
            <person name="Panabieres F."/>
            <person name="Shan W."/>
            <person name="Tripathy S."/>
            <person name="Grunwald N."/>
            <person name="Machado M."/>
            <person name="Johnson C.S."/>
            <person name="Arredondo F."/>
            <person name="Hong C."/>
            <person name="Coffey M."/>
            <person name="Young S.K."/>
            <person name="Zeng Q."/>
            <person name="Gargeya S."/>
            <person name="Fitzgerald M."/>
            <person name="Abouelleil A."/>
            <person name="Alvarado L."/>
            <person name="Chapman S.B."/>
            <person name="Gainer-Dewar J."/>
            <person name="Goldberg J."/>
            <person name="Griggs A."/>
            <person name="Gujja S."/>
            <person name="Hansen M."/>
            <person name="Howarth C."/>
            <person name="Imamovic A."/>
            <person name="Ireland A."/>
            <person name="Larimer J."/>
            <person name="McCowan C."/>
            <person name="Murphy C."/>
            <person name="Pearson M."/>
            <person name="Poon T.W."/>
            <person name="Priest M."/>
            <person name="Roberts A."/>
            <person name="Saif S."/>
            <person name="Shea T."/>
            <person name="Sykes S."/>
            <person name="Wortman J."/>
            <person name="Nusbaum C."/>
            <person name="Birren B."/>
        </authorList>
    </citation>
    <scope>NUCLEOTIDE SEQUENCE [LARGE SCALE GENOMIC DNA]</scope>
    <source>
        <strain evidence="2 3">INRA-310</strain>
    </source>
</reference>
<evidence type="ECO:0000313" key="2">
    <source>
        <dbReference type="EMBL" id="ETN06397.1"/>
    </source>
</evidence>